<sequence length="202" mass="22473">MVEPGALELQLMVFSAWAAWGDAMDRLVHHELRASLAALLAVVVSAVVVGLVRGFPSVRIGDRLASSIAALLAFWVLIELLKATRIKWFGEVRDFDAATPVDPETVLPIEDFWHDRPVGLGLLPMMLVPTLVLALFWEPWMCLMPLLWGLEMAAKAARVAHWERKNGRVLWRGRVVSQPWELSWSPVGPRTPARTATEAPPS</sequence>
<reference evidence="2" key="1">
    <citation type="submission" date="2020-01" db="EMBL/GenBank/DDBJ databases">
        <title>Insect and environment-associated Actinomycetes.</title>
        <authorList>
            <person name="Currrie C."/>
            <person name="Chevrette M."/>
            <person name="Carlson C."/>
            <person name="Stubbendieck R."/>
            <person name="Wendt-Pienkowski E."/>
        </authorList>
    </citation>
    <scope>NUCLEOTIDE SEQUENCE</scope>
    <source>
        <strain evidence="2">SID12501</strain>
    </source>
</reference>
<gene>
    <name evidence="2" type="ORF">G3I71_42205</name>
</gene>
<keyword evidence="1" id="KW-1133">Transmembrane helix</keyword>
<feature type="transmembrane region" description="Helical" evidence="1">
    <location>
        <begin position="64"/>
        <end position="81"/>
    </location>
</feature>
<protein>
    <submittedName>
        <fullName evidence="2">Uncharacterized protein</fullName>
    </submittedName>
</protein>
<name>A0A6B3C7Z1_9ACTN</name>
<accession>A0A6B3C7Z1</accession>
<organism evidence="2">
    <name type="scientific">Streptomyces sp. SID12501</name>
    <dbReference type="NCBI Taxonomy" id="2706042"/>
    <lineage>
        <taxon>Bacteria</taxon>
        <taxon>Bacillati</taxon>
        <taxon>Actinomycetota</taxon>
        <taxon>Actinomycetes</taxon>
        <taxon>Kitasatosporales</taxon>
        <taxon>Streptomycetaceae</taxon>
        <taxon>Streptomyces</taxon>
    </lineage>
</organism>
<keyword evidence="1" id="KW-0812">Transmembrane</keyword>
<dbReference type="EMBL" id="JAAGLU010000062">
    <property type="protein sequence ID" value="NEC92240.1"/>
    <property type="molecule type" value="Genomic_DNA"/>
</dbReference>
<comment type="caution">
    <text evidence="2">The sequence shown here is derived from an EMBL/GenBank/DDBJ whole genome shotgun (WGS) entry which is preliminary data.</text>
</comment>
<dbReference type="AlphaFoldDB" id="A0A6B3C7Z1"/>
<feature type="transmembrane region" description="Helical" evidence="1">
    <location>
        <begin position="34"/>
        <end position="52"/>
    </location>
</feature>
<evidence type="ECO:0000313" key="2">
    <source>
        <dbReference type="EMBL" id="NEC92240.1"/>
    </source>
</evidence>
<keyword evidence="1" id="KW-0472">Membrane</keyword>
<evidence type="ECO:0000256" key="1">
    <source>
        <dbReference type="SAM" id="Phobius"/>
    </source>
</evidence>
<proteinExistence type="predicted"/>